<evidence type="ECO:0000256" key="3">
    <source>
        <dbReference type="ARBA" id="ARBA00022737"/>
    </source>
</evidence>
<dbReference type="PANTHER" id="PTHR23155">
    <property type="entry name" value="DISEASE RESISTANCE PROTEIN RP"/>
    <property type="match status" value="1"/>
</dbReference>
<evidence type="ECO:0000313" key="10">
    <source>
        <dbReference type="EMBL" id="KAF0896806.1"/>
    </source>
</evidence>
<organism evidence="10 11">
    <name type="scientific">Oryza meyeriana var. granulata</name>
    <dbReference type="NCBI Taxonomy" id="110450"/>
    <lineage>
        <taxon>Eukaryota</taxon>
        <taxon>Viridiplantae</taxon>
        <taxon>Streptophyta</taxon>
        <taxon>Embryophyta</taxon>
        <taxon>Tracheophyta</taxon>
        <taxon>Spermatophyta</taxon>
        <taxon>Magnoliopsida</taxon>
        <taxon>Liliopsida</taxon>
        <taxon>Poales</taxon>
        <taxon>Poaceae</taxon>
        <taxon>BOP clade</taxon>
        <taxon>Oryzoideae</taxon>
        <taxon>Oryzeae</taxon>
        <taxon>Oryzinae</taxon>
        <taxon>Oryza</taxon>
        <taxon>Oryza meyeriana</taxon>
    </lineage>
</organism>
<dbReference type="InterPro" id="IPR058922">
    <property type="entry name" value="WHD_DRP"/>
</dbReference>
<feature type="domain" description="Disease resistance R13L4/SHOC-2-like LRR" evidence="9">
    <location>
        <begin position="755"/>
        <end position="1068"/>
    </location>
</feature>
<dbReference type="InterPro" id="IPR038005">
    <property type="entry name" value="RX-like_CC"/>
</dbReference>
<accession>A0A6G1C9N9</accession>
<keyword evidence="11" id="KW-1185">Reference proteome</keyword>
<comment type="caution">
    <text evidence="10">The sequence shown here is derived from an EMBL/GenBank/DDBJ whole genome shotgun (WGS) entry which is preliminary data.</text>
</comment>
<evidence type="ECO:0000256" key="2">
    <source>
        <dbReference type="ARBA" id="ARBA00022614"/>
    </source>
</evidence>
<keyword evidence="4" id="KW-0547">Nucleotide-binding</keyword>
<proteinExistence type="inferred from homology"/>
<dbReference type="Pfam" id="PF23559">
    <property type="entry name" value="WHD_DRP"/>
    <property type="match status" value="1"/>
</dbReference>
<dbReference type="InterPro" id="IPR027417">
    <property type="entry name" value="P-loop_NTPase"/>
</dbReference>
<evidence type="ECO:0000256" key="6">
    <source>
        <dbReference type="ARBA" id="ARBA00023054"/>
    </source>
</evidence>
<protein>
    <submittedName>
        <fullName evidence="10">Uncharacterized protein</fullName>
    </submittedName>
</protein>
<dbReference type="Gene3D" id="1.20.5.4130">
    <property type="match status" value="1"/>
</dbReference>
<dbReference type="InterPro" id="IPR036388">
    <property type="entry name" value="WH-like_DNA-bd_sf"/>
</dbReference>
<dbReference type="CDD" id="cd14798">
    <property type="entry name" value="RX-CC_like"/>
    <property type="match status" value="1"/>
</dbReference>
<feature type="domain" description="Disease resistance N-terminal" evidence="7">
    <location>
        <begin position="9"/>
        <end position="84"/>
    </location>
</feature>
<gene>
    <name evidence="10" type="ORF">E2562_028104</name>
</gene>
<dbReference type="GO" id="GO:0098542">
    <property type="term" value="P:defense response to other organism"/>
    <property type="evidence" value="ECO:0007669"/>
    <property type="project" value="TreeGrafter"/>
</dbReference>
<name>A0A6G1C9N9_9ORYZ</name>
<feature type="domain" description="Disease resistance protein winged helix" evidence="8">
    <location>
        <begin position="635"/>
        <end position="706"/>
    </location>
</feature>
<evidence type="ECO:0000259" key="8">
    <source>
        <dbReference type="Pfam" id="PF23559"/>
    </source>
</evidence>
<dbReference type="Gene3D" id="1.10.10.10">
    <property type="entry name" value="Winged helix-like DNA-binding domain superfamily/Winged helix DNA-binding domain"/>
    <property type="match status" value="1"/>
</dbReference>
<comment type="similarity">
    <text evidence="1">Belongs to the disease resistance NB-LRR family.</text>
</comment>
<evidence type="ECO:0000256" key="5">
    <source>
        <dbReference type="ARBA" id="ARBA00022821"/>
    </source>
</evidence>
<dbReference type="EMBL" id="SPHZ02000010">
    <property type="protein sequence ID" value="KAF0896806.1"/>
    <property type="molecule type" value="Genomic_DNA"/>
</dbReference>
<sequence>MADLAVGSVTKLLGLIHNEAQLLGRVKGDVQFIKEEMESINSFLARLARTAPDADGQDDEQIRTWMKQVRDLARDCSTCIDSYVQSGDPKLQRARGGTLRYLWKVYWFAQMLYTQYKAADELRKLKERARDVSERRSRYDVKVPEKKEMGGGPKPPFLEDHCAEKLSAWLKLQEHQDETKRWTIPSTAIVAPYEDNSGDMALEVLGLVPIHFDRRVRINLQQVHGSWDLPLLPQELLCYILQKCELEDKGETVELDHISRACTYRYDKMCHIQEMISAIQDYDKIEEINSKIEKLETNWSKYISDKRFAMLYQALKALQIGPGMNMPSLTREEIVLDAAWMLKDHMESVEPEPPILLDITQYEAILQKVFLTSNKEASTSSPPPPALGEDVIKEIIHIVRELLPKPHLSESNNSENERQAAGTTGMNDATAAAEIMEAKQKIYEVYGEFRYQLLIKGIADKINKYLKDKKTLIVLQDDGDYISQWEEIRNALNLIGCTLGSAVIVTTKKYQRAKEFCYPPGEPITYSLVGLYHDIVLELTREKRKKQDGSYDPQILRDILKRCYPYVFAMKVFIRDLYANPNRSIEDLRKLLDNLDSLKSLEGASNSNIANMTMLKFSCSTLPKEYKTCLVYLAIFSPGHKIKRSTLVGRWVVEGLITKGDWPSAVRHGERCFDMLIDRWLVYPNDTDATGEVKNYIVGDLVHQFITKIAKKEYILDARLSHEWAHHFSVFSDLQLRASDSVNKLLWKLPKHSPQLQLLKVLDLEGCKFIKKLYLKNICRYIPLLKYLSLRGTNVTNLPHEINNLRELEILDIRQTEVHDTSDVLLLKLKRLLAGPVRDNELLCSTAQIPSRIEKMEHMEVLSNVMASRDGDELEHIRKLYRLRKLGVVIEDKEVHLKKFLRVISDLKDRIQTLSVTLQPTKRCKGTAHSGKQLLPEGIVRRLKESKRLEKLSINGVIDNKVLSFLTQGGDRLAKVNLTSTSLNQENLEGLAALPKLCCVRLQHVAYTKPPLTFKEHDFKYLKCFIVDDFLKTNIIDFEKGTAPELNKITLSFTDIKCLRGVGGLPKLKELVLKGNKFLLSLLKDEVAIDDEQCTACLLTFKKEEFQHLEYLLVDAHLSTDIIFEDGAAPQLRKVVLSLEKIMSLHGVSSLSRLTELDLDGNNKVVLLSLLKENAKRIAKVTLRNTLLNQDDLQVLAKKPNLHCLVLLDSSYNESKLTFKKDDFTKLTLLTVDCSAINNITFANGAAPNMEKITWTFSRMESLSGIKNLPKLNRLELFGGRVPYQVTEDIKALRVRLVYTHRSPQEQQINQNDEDDDIARSPFSCFTSKNWCTSADST</sequence>
<keyword evidence="2" id="KW-0433">Leucine-rich repeat</keyword>
<dbReference type="Pfam" id="PF23598">
    <property type="entry name" value="LRR_14"/>
    <property type="match status" value="1"/>
</dbReference>
<evidence type="ECO:0000259" key="9">
    <source>
        <dbReference type="Pfam" id="PF23598"/>
    </source>
</evidence>
<evidence type="ECO:0000256" key="1">
    <source>
        <dbReference type="ARBA" id="ARBA00008894"/>
    </source>
</evidence>
<keyword evidence="6" id="KW-0175">Coiled coil</keyword>
<evidence type="ECO:0000256" key="4">
    <source>
        <dbReference type="ARBA" id="ARBA00022741"/>
    </source>
</evidence>
<dbReference type="InterPro" id="IPR055414">
    <property type="entry name" value="LRR_R13L4/SHOC2-like"/>
</dbReference>
<dbReference type="InterPro" id="IPR032675">
    <property type="entry name" value="LRR_dom_sf"/>
</dbReference>
<evidence type="ECO:0000313" key="11">
    <source>
        <dbReference type="Proteomes" id="UP000479710"/>
    </source>
</evidence>
<dbReference type="PANTHER" id="PTHR23155:SF1062">
    <property type="entry name" value="OS11G0579400 PROTEIN"/>
    <property type="match status" value="1"/>
</dbReference>
<dbReference type="Pfam" id="PF18052">
    <property type="entry name" value="Rx_N"/>
    <property type="match status" value="1"/>
</dbReference>
<dbReference type="InterPro" id="IPR044974">
    <property type="entry name" value="Disease_R_plants"/>
</dbReference>
<keyword evidence="5" id="KW-0611">Plant defense</keyword>
<dbReference type="SUPFAM" id="SSF52540">
    <property type="entry name" value="P-loop containing nucleoside triphosphate hydrolases"/>
    <property type="match status" value="1"/>
</dbReference>
<dbReference type="OrthoDB" id="598581at2759"/>
<reference evidence="10 11" key="1">
    <citation type="submission" date="2019-11" db="EMBL/GenBank/DDBJ databases">
        <title>Whole genome sequence of Oryza granulata.</title>
        <authorList>
            <person name="Li W."/>
        </authorList>
    </citation>
    <scope>NUCLEOTIDE SEQUENCE [LARGE SCALE GENOMIC DNA]</scope>
    <source>
        <strain evidence="11">cv. Menghai</strain>
        <tissue evidence="10">Leaf</tissue>
    </source>
</reference>
<dbReference type="InterPro" id="IPR041118">
    <property type="entry name" value="Rx_N"/>
</dbReference>
<dbReference type="GO" id="GO:0000166">
    <property type="term" value="F:nucleotide binding"/>
    <property type="evidence" value="ECO:0007669"/>
    <property type="project" value="UniProtKB-KW"/>
</dbReference>
<evidence type="ECO:0000259" key="7">
    <source>
        <dbReference type="Pfam" id="PF18052"/>
    </source>
</evidence>
<keyword evidence="3" id="KW-0677">Repeat</keyword>
<dbReference type="SUPFAM" id="SSF52058">
    <property type="entry name" value="L domain-like"/>
    <property type="match status" value="2"/>
</dbReference>
<dbReference type="Proteomes" id="UP000479710">
    <property type="component" value="Unassembled WGS sequence"/>
</dbReference>
<dbReference type="Gene3D" id="3.80.10.10">
    <property type="entry name" value="Ribonuclease Inhibitor"/>
    <property type="match status" value="2"/>
</dbReference>